<evidence type="ECO:0000313" key="4">
    <source>
        <dbReference type="Proteomes" id="UP000092574"/>
    </source>
</evidence>
<protein>
    <submittedName>
        <fullName evidence="3">3-deoxy-7-phosphoheptulonate synthase</fullName>
    </submittedName>
</protein>
<dbReference type="SUPFAM" id="SSF51569">
    <property type="entry name" value="Aldolase"/>
    <property type="match status" value="1"/>
</dbReference>
<dbReference type="STRING" id="1796616.A4V09_22265"/>
<dbReference type="Pfam" id="PF00793">
    <property type="entry name" value="DAHP_synth_1"/>
    <property type="match status" value="1"/>
</dbReference>
<dbReference type="OrthoDB" id="9780456at2"/>
<dbReference type="NCBIfam" id="NF009239">
    <property type="entry name" value="PRK12595.1"/>
    <property type="match status" value="1"/>
</dbReference>
<dbReference type="GO" id="GO:0016832">
    <property type="term" value="F:aldehyde-lyase activity"/>
    <property type="evidence" value="ECO:0007669"/>
    <property type="project" value="InterPro"/>
</dbReference>
<accession>A0A1C7IIK6</accession>
<proteinExistence type="predicted"/>
<reference evidence="3" key="1">
    <citation type="submission" date="2017-04" db="EMBL/GenBank/DDBJ databases">
        <title>Complete Genome Sequences of Twelve Strains of a Stable Defined Moderately Diverse Mouse Microbiota 2 (sDMDMm2).</title>
        <authorList>
            <person name="Uchimura Y."/>
            <person name="Wyss M."/>
            <person name="Brugiroux S."/>
            <person name="Limenitakis J.P."/>
            <person name="Stecher B."/>
            <person name="McCoy K.D."/>
            <person name="Macpherson A.J."/>
        </authorList>
    </citation>
    <scope>NUCLEOTIDE SEQUENCE</scope>
    <source>
        <strain evidence="3">YL58</strain>
    </source>
</reference>
<dbReference type="PANTHER" id="PTHR43018">
    <property type="entry name" value="PHOSPHO-2-DEHYDRO-3-DEOXYHEPTONATE ALDOLASE"/>
    <property type="match status" value="1"/>
</dbReference>
<evidence type="ECO:0000259" key="2">
    <source>
        <dbReference type="Pfam" id="PF00793"/>
    </source>
</evidence>
<dbReference type="AlphaFoldDB" id="A0A1C7IIK6"/>
<dbReference type="KEGG" id="byl:A4V09_22265"/>
<keyword evidence="1" id="KW-0808">Transferase</keyword>
<dbReference type="PANTHER" id="PTHR43018:SF1">
    <property type="entry name" value="PROTEIN AROA(G)"/>
    <property type="match status" value="1"/>
</dbReference>
<organism evidence="3 4">
    <name type="scientific">Blautia pseudococcoides</name>
    <dbReference type="NCBI Taxonomy" id="1796616"/>
    <lineage>
        <taxon>Bacteria</taxon>
        <taxon>Bacillati</taxon>
        <taxon>Bacillota</taxon>
        <taxon>Clostridia</taxon>
        <taxon>Lachnospirales</taxon>
        <taxon>Lachnospiraceae</taxon>
        <taxon>Blautia</taxon>
    </lineage>
</organism>
<feature type="domain" description="DAHP synthetase I/KDSA" evidence="2">
    <location>
        <begin position="25"/>
        <end position="254"/>
    </location>
</feature>
<gene>
    <name evidence="3" type="ORF">A4V09_22265</name>
</gene>
<dbReference type="GO" id="GO:0016740">
    <property type="term" value="F:transferase activity"/>
    <property type="evidence" value="ECO:0007669"/>
    <property type="project" value="UniProtKB-KW"/>
</dbReference>
<dbReference type="EMBL" id="CP015405">
    <property type="protein sequence ID" value="ANU78229.1"/>
    <property type="molecule type" value="Genomic_DNA"/>
</dbReference>
<evidence type="ECO:0000313" key="3">
    <source>
        <dbReference type="EMBL" id="ANU78229.1"/>
    </source>
</evidence>
<dbReference type="InterPro" id="IPR013785">
    <property type="entry name" value="Aldolase_TIM"/>
</dbReference>
<dbReference type="NCBIfam" id="TIGR01361">
    <property type="entry name" value="DAHP_synth_Bsub"/>
    <property type="match status" value="1"/>
</dbReference>
<keyword evidence="4" id="KW-1185">Reference proteome</keyword>
<dbReference type="GO" id="GO:0009073">
    <property type="term" value="P:aromatic amino acid family biosynthetic process"/>
    <property type="evidence" value="ECO:0007669"/>
    <property type="project" value="InterPro"/>
</dbReference>
<dbReference type="Proteomes" id="UP000092574">
    <property type="component" value="Chromosome"/>
</dbReference>
<name>A0A1C7IIK6_9FIRM</name>
<dbReference type="NCBIfam" id="NF006421">
    <property type="entry name" value="PRK08673.1"/>
    <property type="match status" value="1"/>
</dbReference>
<dbReference type="InterPro" id="IPR006268">
    <property type="entry name" value="DAHP_syn_2"/>
</dbReference>
<dbReference type="Gene3D" id="3.20.20.70">
    <property type="entry name" value="Aldolase class I"/>
    <property type="match status" value="1"/>
</dbReference>
<dbReference type="InterPro" id="IPR052899">
    <property type="entry name" value="Class-I_DAHP_synthase"/>
</dbReference>
<evidence type="ECO:0000256" key="1">
    <source>
        <dbReference type="ARBA" id="ARBA00022679"/>
    </source>
</evidence>
<dbReference type="RefSeq" id="WP_065544314.1">
    <property type="nucleotide sequence ID" value="NZ_CP015405.2"/>
</dbReference>
<sequence length="258" mass="28954">MDNDMKTLNIYKRQFKEINKQMDGNVILAGPCAVESYEQMSKVAQCISRHSLKYIRGGAYKPRTSPYSFQGLGKEGLHILKAVCDEYNLIGVTEILDIRDLDDIQSCVDILQVGARNMYNYPLLKELGKLKKTVLLKRGFMSTYKELMLAAEYILNNGNDNIIICERGIRTFETSTRNTLDLSIVALIKEDTEIPVIVDLSHSLGRKDIIVPMAKASVAAGANGLMVEVHPNPDKALSDQKQQLSINEFENVLKNLKL</sequence>
<dbReference type="InterPro" id="IPR006218">
    <property type="entry name" value="DAHP1/KDSA"/>
</dbReference>